<reference evidence="1 2" key="1">
    <citation type="submission" date="2020-08" db="EMBL/GenBank/DDBJ databases">
        <authorList>
            <person name="Liu C."/>
            <person name="Sun Q."/>
        </authorList>
    </citation>
    <scope>NUCLEOTIDE SEQUENCE [LARGE SCALE GENOMIC DNA]</scope>
    <source>
        <strain evidence="1 2">NSJ-29</strain>
    </source>
</reference>
<dbReference type="InterPro" id="IPR038071">
    <property type="entry name" value="UROD/MetE-like_sf"/>
</dbReference>
<name>A0A7G9GB20_9FIRM</name>
<sequence>MISKMERQLIRDLASRVKELAKDPVMTERKESWYQHNDLKSTKPLLLVFPEGGWREVITPEMLVCEDEQAREMEWMLRARLYRAENINDDSVVENSWEVSKIITDTGWGLRKPGEGTAPVGNVFQVDSTIGYCPMVWTKGFSFNEKAMPFHPLIQDASDLKKIKAPVVSYDETATKQRFEIQQEILGDILNVKLVGKKYIIFNLMEMYTDLRGLQNVMYDLYEEPEMTHEAMSIFEEGFRNVIRQYQEMNLLELNNDFSYNGTGGVGYTRDLPQDENGAKSLKNLWALAESQEFTNVSPAMHEEFVMQYERRLLEPFGLAAYGCCEPLENKLDYVFQAPNMRRISVSPWANIELCAERIGKRAVYSWKPNPSYFINDYNEEFLERYVTEMLKATRDNCVEIILKDTHTCQKDPGRYRKWTDLCRRCMERV</sequence>
<keyword evidence="2" id="KW-1185">Reference proteome</keyword>
<proteinExistence type="predicted"/>
<organism evidence="1 2">
    <name type="scientific">Wansuia hejianensis</name>
    <dbReference type="NCBI Taxonomy" id="2763667"/>
    <lineage>
        <taxon>Bacteria</taxon>
        <taxon>Bacillati</taxon>
        <taxon>Bacillota</taxon>
        <taxon>Clostridia</taxon>
        <taxon>Lachnospirales</taxon>
        <taxon>Lachnospiraceae</taxon>
        <taxon>Wansuia</taxon>
    </lineage>
</organism>
<dbReference type="KEGG" id="whj:H9Q79_14040"/>
<evidence type="ECO:0000313" key="2">
    <source>
        <dbReference type="Proteomes" id="UP000515860"/>
    </source>
</evidence>
<dbReference type="RefSeq" id="WP_249328552.1">
    <property type="nucleotide sequence ID" value="NZ_CP060635.1"/>
</dbReference>
<dbReference type="EMBL" id="CP060635">
    <property type="protein sequence ID" value="QNM08002.1"/>
    <property type="molecule type" value="Genomic_DNA"/>
</dbReference>
<dbReference type="AlphaFoldDB" id="A0A7G9GB20"/>
<evidence type="ECO:0000313" key="1">
    <source>
        <dbReference type="EMBL" id="QNM08002.1"/>
    </source>
</evidence>
<accession>A0A7G9GB20</accession>
<dbReference type="Gene3D" id="3.20.20.210">
    <property type="match status" value="1"/>
</dbReference>
<dbReference type="Proteomes" id="UP000515860">
    <property type="component" value="Chromosome"/>
</dbReference>
<protein>
    <submittedName>
        <fullName evidence="1">Uncharacterized protein</fullName>
    </submittedName>
</protein>
<gene>
    <name evidence="1" type="ORF">H9Q79_14040</name>
</gene>